<evidence type="ECO:0000313" key="2">
    <source>
        <dbReference type="EMBL" id="CAK0911698.1"/>
    </source>
</evidence>
<sequence length="356" mass="38298">RRRRRRRRRRRGSAPWSRFKSLGNRSLLLVGWPVPWPEFVHRCALRLRGWLHARAAPGTSGLWVRGVPVVARDAAARGWPAVSVLRAGPGFWSTSWALPRDRHAPPRAAAQRTPLAKGVAPARGPAACPIGLGARPRVGQRGHGRCGGGGATENQREGGEGRGLCSTRRAEPRRQPSGRACGAPGQPGSGGGHHLGALLQPLEGCLSLVASQGLPVLLLELAGGVGPDLGQLLVGLRGAQRVPGVRVDPVVVDQREQPFPLEKRMVHRCQHLRLLQRGPVHGLALHALLLAVEAGPLTLHLGDLEQPLLQLGLDALLFLLLGSHPYLFCDLLAQVVDRECLCLALLFPRYPILRGG</sequence>
<dbReference type="EMBL" id="CAUYUJ010022623">
    <property type="protein sequence ID" value="CAK0911698.1"/>
    <property type="molecule type" value="Genomic_DNA"/>
</dbReference>
<accession>A0ABN9YFR4</accession>
<keyword evidence="3" id="KW-1185">Reference proteome</keyword>
<evidence type="ECO:0000256" key="1">
    <source>
        <dbReference type="SAM" id="MobiDB-lite"/>
    </source>
</evidence>
<comment type="caution">
    <text evidence="2">The sequence shown here is derived from an EMBL/GenBank/DDBJ whole genome shotgun (WGS) entry which is preliminary data.</text>
</comment>
<proteinExistence type="predicted"/>
<feature type="compositionally biased region" description="Gly residues" evidence="1">
    <location>
        <begin position="185"/>
        <end position="194"/>
    </location>
</feature>
<protein>
    <submittedName>
        <fullName evidence="2">Uncharacterized protein</fullName>
    </submittedName>
</protein>
<evidence type="ECO:0000313" key="3">
    <source>
        <dbReference type="Proteomes" id="UP001189429"/>
    </source>
</evidence>
<reference evidence="2" key="1">
    <citation type="submission" date="2023-10" db="EMBL/GenBank/DDBJ databases">
        <authorList>
            <person name="Chen Y."/>
            <person name="Shah S."/>
            <person name="Dougan E. K."/>
            <person name="Thang M."/>
            <person name="Chan C."/>
        </authorList>
    </citation>
    <scope>NUCLEOTIDE SEQUENCE [LARGE SCALE GENOMIC DNA]</scope>
</reference>
<name>A0ABN9YFR4_9DINO</name>
<feature type="region of interest" description="Disordered" evidence="1">
    <location>
        <begin position="139"/>
        <end position="194"/>
    </location>
</feature>
<dbReference type="Proteomes" id="UP001189429">
    <property type="component" value="Unassembled WGS sequence"/>
</dbReference>
<feature type="non-terminal residue" evidence="2">
    <location>
        <position position="1"/>
    </location>
</feature>
<organism evidence="2 3">
    <name type="scientific">Prorocentrum cordatum</name>
    <dbReference type="NCBI Taxonomy" id="2364126"/>
    <lineage>
        <taxon>Eukaryota</taxon>
        <taxon>Sar</taxon>
        <taxon>Alveolata</taxon>
        <taxon>Dinophyceae</taxon>
        <taxon>Prorocentrales</taxon>
        <taxon>Prorocentraceae</taxon>
        <taxon>Prorocentrum</taxon>
    </lineage>
</organism>
<gene>
    <name evidence="2" type="ORF">PCOR1329_LOCUS85483</name>
</gene>